<gene>
    <name evidence="1" type="ORF">PACLA_8A028535</name>
</gene>
<dbReference type="Proteomes" id="UP001152795">
    <property type="component" value="Unassembled WGS sequence"/>
</dbReference>
<dbReference type="AlphaFoldDB" id="A0A7D9E200"/>
<dbReference type="SUPFAM" id="SSF52540">
    <property type="entry name" value="P-loop containing nucleoside triphosphate hydrolases"/>
    <property type="match status" value="1"/>
</dbReference>
<keyword evidence="2" id="KW-1185">Reference proteome</keyword>
<comment type="caution">
    <text evidence="1">The sequence shown here is derived from an EMBL/GenBank/DDBJ whole genome shotgun (WGS) entry which is preliminary data.</text>
</comment>
<dbReference type="InterPro" id="IPR027417">
    <property type="entry name" value="P-loop_NTPase"/>
</dbReference>
<protein>
    <submittedName>
        <fullName evidence="1">Uncharacterized protein</fullName>
    </submittedName>
</protein>
<sequence>MSGIPWESEENQNYIRVRHIVMNVARTELRKFFIQEWNNRYQASFGAWDETNVSGNQLFHREKTRGRPNKNMLQSKFQHGDTSQWDCSVLFDAILYSNSIGASLTPTIKTEVDNLRKSRNRITHEILDEKLSDIEFQTMTTSVENALNTLGLSITEVVRIRNLYKSFQVLPPKPAHEVVCRSDKIHEIKQDLKTLQCANDGKLTYFYISGNPGSGKSQLAGQVCEDIYNGVNWQTEATFVMTLDGQDLDSLLYSYEDFCRRLNCNESVLQSILNSSKPTDEKIKDLRSQITTRIKNWKKWWIIVDNVENLELISPLLPQRGDKVWNNGQVILTTQNTNCVPPDSSFTKHISLSLGMNDQECRQLLFKLSKPDANDVNDSLLDEVAKKLDRQPLAMAAAAVYMREVIESKYPPDFSWRDYLGKLEKGERKLTAERLREINSAAYSFTMSAAVLLAVEKCAESNTILKHTFHLFSLISFEPLPLDLVVKYIQQQDKELKAEDIFPVIKHCSLFVHVGNDEHDIRLHRVVHEEFKEFCLRKEPEINDFFQFGIPNITSVIHNIVKTMYHFEGRKDETKLIPI</sequence>
<evidence type="ECO:0000313" key="1">
    <source>
        <dbReference type="EMBL" id="CAB3997937.1"/>
    </source>
</evidence>
<reference evidence="1" key="1">
    <citation type="submission" date="2020-04" db="EMBL/GenBank/DDBJ databases">
        <authorList>
            <person name="Alioto T."/>
            <person name="Alioto T."/>
            <person name="Gomez Garrido J."/>
        </authorList>
    </citation>
    <scope>NUCLEOTIDE SEQUENCE</scope>
    <source>
        <strain evidence="1">A484AB</strain>
    </source>
</reference>
<dbReference type="EMBL" id="CACRXK020003231">
    <property type="protein sequence ID" value="CAB3997937.1"/>
    <property type="molecule type" value="Genomic_DNA"/>
</dbReference>
<evidence type="ECO:0000313" key="2">
    <source>
        <dbReference type="Proteomes" id="UP001152795"/>
    </source>
</evidence>
<dbReference type="OrthoDB" id="5974543at2759"/>
<dbReference type="Gene3D" id="3.40.50.300">
    <property type="entry name" value="P-loop containing nucleotide triphosphate hydrolases"/>
    <property type="match status" value="1"/>
</dbReference>
<organism evidence="1 2">
    <name type="scientific">Paramuricea clavata</name>
    <name type="common">Red gorgonian</name>
    <name type="synonym">Violescent sea-whip</name>
    <dbReference type="NCBI Taxonomy" id="317549"/>
    <lineage>
        <taxon>Eukaryota</taxon>
        <taxon>Metazoa</taxon>
        <taxon>Cnidaria</taxon>
        <taxon>Anthozoa</taxon>
        <taxon>Octocorallia</taxon>
        <taxon>Malacalcyonacea</taxon>
        <taxon>Plexauridae</taxon>
        <taxon>Paramuricea</taxon>
    </lineage>
</organism>
<name>A0A7D9E200_PARCT</name>
<proteinExistence type="predicted"/>
<accession>A0A7D9E200</accession>